<protein>
    <submittedName>
        <fullName evidence="1">Uncharacterized protein</fullName>
    </submittedName>
</protein>
<dbReference type="EMBL" id="LXQA010474841">
    <property type="protein sequence ID" value="MCI54142.1"/>
    <property type="molecule type" value="Genomic_DNA"/>
</dbReference>
<dbReference type="Proteomes" id="UP000265520">
    <property type="component" value="Unassembled WGS sequence"/>
</dbReference>
<keyword evidence="2" id="KW-1185">Reference proteome</keyword>
<feature type="non-terminal residue" evidence="1">
    <location>
        <position position="31"/>
    </location>
</feature>
<comment type="caution">
    <text evidence="1">The sequence shown here is derived from an EMBL/GenBank/DDBJ whole genome shotgun (WGS) entry which is preliminary data.</text>
</comment>
<accession>A0A392T038</accession>
<name>A0A392T038_9FABA</name>
<evidence type="ECO:0000313" key="2">
    <source>
        <dbReference type="Proteomes" id="UP000265520"/>
    </source>
</evidence>
<evidence type="ECO:0000313" key="1">
    <source>
        <dbReference type="EMBL" id="MCI54142.1"/>
    </source>
</evidence>
<reference evidence="1 2" key="1">
    <citation type="journal article" date="2018" name="Front. Plant Sci.">
        <title>Red Clover (Trifolium pratense) and Zigzag Clover (T. medium) - A Picture of Genomic Similarities and Differences.</title>
        <authorList>
            <person name="Dluhosova J."/>
            <person name="Istvanek J."/>
            <person name="Nedelnik J."/>
            <person name="Repkova J."/>
        </authorList>
    </citation>
    <scope>NUCLEOTIDE SEQUENCE [LARGE SCALE GENOMIC DNA]</scope>
    <source>
        <strain evidence="2">cv. 10/8</strain>
        <tissue evidence="1">Leaf</tissue>
    </source>
</reference>
<organism evidence="1 2">
    <name type="scientific">Trifolium medium</name>
    <dbReference type="NCBI Taxonomy" id="97028"/>
    <lineage>
        <taxon>Eukaryota</taxon>
        <taxon>Viridiplantae</taxon>
        <taxon>Streptophyta</taxon>
        <taxon>Embryophyta</taxon>
        <taxon>Tracheophyta</taxon>
        <taxon>Spermatophyta</taxon>
        <taxon>Magnoliopsida</taxon>
        <taxon>eudicotyledons</taxon>
        <taxon>Gunneridae</taxon>
        <taxon>Pentapetalae</taxon>
        <taxon>rosids</taxon>
        <taxon>fabids</taxon>
        <taxon>Fabales</taxon>
        <taxon>Fabaceae</taxon>
        <taxon>Papilionoideae</taxon>
        <taxon>50 kb inversion clade</taxon>
        <taxon>NPAAA clade</taxon>
        <taxon>Hologalegina</taxon>
        <taxon>IRL clade</taxon>
        <taxon>Trifolieae</taxon>
        <taxon>Trifolium</taxon>
    </lineage>
</organism>
<dbReference type="AlphaFoldDB" id="A0A392T038"/>
<sequence>MRRNGGSQYLVFLPPAGLSEYEESYLESVPK</sequence>
<proteinExistence type="predicted"/>